<evidence type="ECO:0000313" key="2">
    <source>
        <dbReference type="Proteomes" id="UP000324222"/>
    </source>
</evidence>
<reference evidence="1 2" key="1">
    <citation type="submission" date="2019-05" db="EMBL/GenBank/DDBJ databases">
        <title>Another draft genome of Portunus trituberculatus and its Hox gene families provides insights of decapod evolution.</title>
        <authorList>
            <person name="Jeong J.-H."/>
            <person name="Song I."/>
            <person name="Kim S."/>
            <person name="Choi T."/>
            <person name="Kim D."/>
            <person name="Ryu S."/>
            <person name="Kim W."/>
        </authorList>
    </citation>
    <scope>NUCLEOTIDE SEQUENCE [LARGE SCALE GENOMIC DNA]</scope>
    <source>
        <tissue evidence="1">Muscle</tissue>
    </source>
</reference>
<keyword evidence="2" id="KW-1185">Reference proteome</keyword>
<evidence type="ECO:0000313" key="1">
    <source>
        <dbReference type="EMBL" id="MPC54195.1"/>
    </source>
</evidence>
<dbReference type="AlphaFoldDB" id="A0A5B7G9T9"/>
<accession>A0A5B7G9T9</accession>
<protein>
    <submittedName>
        <fullName evidence="1">Uncharacterized protein</fullName>
    </submittedName>
</protein>
<organism evidence="1 2">
    <name type="scientific">Portunus trituberculatus</name>
    <name type="common">Swimming crab</name>
    <name type="synonym">Neptunus trituberculatus</name>
    <dbReference type="NCBI Taxonomy" id="210409"/>
    <lineage>
        <taxon>Eukaryota</taxon>
        <taxon>Metazoa</taxon>
        <taxon>Ecdysozoa</taxon>
        <taxon>Arthropoda</taxon>
        <taxon>Crustacea</taxon>
        <taxon>Multicrustacea</taxon>
        <taxon>Malacostraca</taxon>
        <taxon>Eumalacostraca</taxon>
        <taxon>Eucarida</taxon>
        <taxon>Decapoda</taxon>
        <taxon>Pleocyemata</taxon>
        <taxon>Brachyura</taxon>
        <taxon>Eubrachyura</taxon>
        <taxon>Portunoidea</taxon>
        <taxon>Portunidae</taxon>
        <taxon>Portuninae</taxon>
        <taxon>Portunus</taxon>
    </lineage>
</organism>
<gene>
    <name evidence="1" type="ORF">E2C01_048104</name>
</gene>
<name>A0A5B7G9T9_PORTR</name>
<dbReference type="EMBL" id="VSRR010012182">
    <property type="protein sequence ID" value="MPC54195.1"/>
    <property type="molecule type" value="Genomic_DNA"/>
</dbReference>
<comment type="caution">
    <text evidence="1">The sequence shown here is derived from an EMBL/GenBank/DDBJ whole genome shotgun (WGS) entry which is preliminary data.</text>
</comment>
<dbReference type="Proteomes" id="UP000324222">
    <property type="component" value="Unassembled WGS sequence"/>
</dbReference>
<sequence length="37" mass="4279">MQVCILSPATVLRKTTFFCILLVVFHLETYNGTKEVY</sequence>
<proteinExistence type="predicted"/>